<proteinExistence type="predicted"/>
<comment type="caution">
    <text evidence="2">The sequence shown here is derived from an EMBL/GenBank/DDBJ whole genome shotgun (WGS) entry which is preliminary data.</text>
</comment>
<evidence type="ECO:0000313" key="2">
    <source>
        <dbReference type="EMBL" id="MBT1711753.1"/>
    </source>
</evidence>
<keyword evidence="3" id="KW-1185">Reference proteome</keyword>
<evidence type="ECO:0000313" key="3">
    <source>
        <dbReference type="Proteomes" id="UP001319080"/>
    </source>
</evidence>
<name>A0AAP2E425_9BACT</name>
<protein>
    <submittedName>
        <fullName evidence="2">Uncharacterized protein</fullName>
    </submittedName>
</protein>
<feature type="transmembrane region" description="Helical" evidence="1">
    <location>
        <begin position="131"/>
        <end position="148"/>
    </location>
</feature>
<keyword evidence="1" id="KW-0472">Membrane</keyword>
<accession>A0AAP2E425</accession>
<reference evidence="2 3" key="1">
    <citation type="submission" date="2021-05" db="EMBL/GenBank/DDBJ databases">
        <title>A Polyphasic approach of four new species of the genus Ohtaekwangia: Ohtaekwangia histidinii sp. nov., Ohtaekwangia cretensis sp. nov., Ohtaekwangia indiensis sp. nov., Ohtaekwangia reichenbachii sp. nov. from diverse environment.</title>
        <authorList>
            <person name="Octaviana S."/>
        </authorList>
    </citation>
    <scope>NUCLEOTIDE SEQUENCE [LARGE SCALE GENOMIC DNA]</scope>
    <source>
        <strain evidence="2 3">PWU5</strain>
    </source>
</reference>
<evidence type="ECO:0000256" key="1">
    <source>
        <dbReference type="SAM" id="Phobius"/>
    </source>
</evidence>
<feature type="transmembrane region" description="Helical" evidence="1">
    <location>
        <begin position="12"/>
        <end position="34"/>
    </location>
</feature>
<gene>
    <name evidence="2" type="ORF">KK062_26160</name>
</gene>
<feature type="transmembrane region" description="Helical" evidence="1">
    <location>
        <begin position="94"/>
        <end position="119"/>
    </location>
</feature>
<dbReference type="Proteomes" id="UP001319080">
    <property type="component" value="Unassembled WGS sequence"/>
</dbReference>
<keyword evidence="1" id="KW-0812">Transmembrane</keyword>
<dbReference type="RefSeq" id="WP_254087324.1">
    <property type="nucleotide sequence ID" value="NZ_JAHESE010000040.1"/>
</dbReference>
<sequence>MNTFAVIPVDNFLAGHWILVFLPTELFIILLFYFMRWLRKDGFKLAEALSVDPTDQQAQQLQTVALAQAPPANAAGAAQPPQPQPVVKRSSSRLAAFLSAIAAIVIGISITTCYAYSALTEVKANIPDFQNLWPVLASLGIGVIPYATKVINEK</sequence>
<dbReference type="AlphaFoldDB" id="A0AAP2E425"/>
<dbReference type="EMBL" id="JAHESE010000040">
    <property type="protein sequence ID" value="MBT1711753.1"/>
    <property type="molecule type" value="Genomic_DNA"/>
</dbReference>
<keyword evidence="1" id="KW-1133">Transmembrane helix</keyword>
<organism evidence="2 3">
    <name type="scientific">Dawidia cretensis</name>
    <dbReference type="NCBI Taxonomy" id="2782350"/>
    <lineage>
        <taxon>Bacteria</taxon>
        <taxon>Pseudomonadati</taxon>
        <taxon>Bacteroidota</taxon>
        <taxon>Cytophagia</taxon>
        <taxon>Cytophagales</taxon>
        <taxon>Chryseotaleaceae</taxon>
        <taxon>Dawidia</taxon>
    </lineage>
</organism>